<feature type="transmembrane region" description="Helical" evidence="1">
    <location>
        <begin position="27"/>
        <end position="48"/>
    </location>
</feature>
<dbReference type="Proteomes" id="UP000578686">
    <property type="component" value="Unassembled WGS sequence"/>
</dbReference>
<comment type="caution">
    <text evidence="2">The sequence shown here is derived from an EMBL/GenBank/DDBJ whole genome shotgun (WGS) entry which is preliminary data.</text>
</comment>
<dbReference type="AlphaFoldDB" id="A0A7X6HXG1"/>
<keyword evidence="1" id="KW-1133">Transmembrane helix</keyword>
<keyword evidence="3" id="KW-1185">Reference proteome</keyword>
<evidence type="ECO:0000313" key="2">
    <source>
        <dbReference type="EMBL" id="NJQ04511.1"/>
    </source>
</evidence>
<gene>
    <name evidence="2" type="ORF">HCN56_02665</name>
</gene>
<name>A0A7X6HXG1_9ACTN</name>
<accession>A0A7X6HXG1</accession>
<keyword evidence="1" id="KW-0812">Transmembrane</keyword>
<evidence type="ECO:0000256" key="1">
    <source>
        <dbReference type="SAM" id="Phobius"/>
    </source>
</evidence>
<evidence type="ECO:0000313" key="3">
    <source>
        <dbReference type="Proteomes" id="UP000578686"/>
    </source>
</evidence>
<organism evidence="2 3">
    <name type="scientific">Streptomyces lonarensis</name>
    <dbReference type="NCBI Taxonomy" id="700599"/>
    <lineage>
        <taxon>Bacteria</taxon>
        <taxon>Bacillati</taxon>
        <taxon>Actinomycetota</taxon>
        <taxon>Actinomycetes</taxon>
        <taxon>Kitasatosporales</taxon>
        <taxon>Streptomycetaceae</taxon>
        <taxon>Streptomyces</taxon>
    </lineage>
</organism>
<dbReference type="EMBL" id="JAAVJD010000008">
    <property type="protein sequence ID" value="NJQ04511.1"/>
    <property type="molecule type" value="Genomic_DNA"/>
</dbReference>
<proteinExistence type="predicted"/>
<dbReference type="RefSeq" id="WP_167967806.1">
    <property type="nucleotide sequence ID" value="NZ_BHZG01000186.1"/>
</dbReference>
<reference evidence="2 3" key="1">
    <citation type="submission" date="2020-03" db="EMBL/GenBank/DDBJ databases">
        <title>Draft genome of Streptomyces sp. ventii, isolated from the Axial Seamount in the Pacific Ocean, and resequencing of the two type strains Streptomyces lonarensis strain NCL 716 and Streptomyces bohaiensis strain 11A07.</title>
        <authorList>
            <person name="Loughran R.M."/>
            <person name="Pfannmuller K.M."/>
            <person name="Wasson B.J."/>
            <person name="Deadmond M.C."/>
            <person name="Paddock B.E."/>
            <person name="Koyack M.J."/>
            <person name="Gallegos D.A."/>
            <person name="Mitchell E.A."/>
            <person name="Ushijima B."/>
            <person name="Saw J.H."/>
            <person name="Mcphail K.L."/>
            <person name="Videau P."/>
        </authorList>
    </citation>
    <scope>NUCLEOTIDE SEQUENCE [LARGE SCALE GENOMIC DNA]</scope>
    <source>
        <strain evidence="2 3">NCL716</strain>
    </source>
</reference>
<keyword evidence="1" id="KW-0472">Membrane</keyword>
<protein>
    <submittedName>
        <fullName evidence="2">Uncharacterized protein</fullName>
    </submittedName>
</protein>
<sequence length="54" mass="5581">MRLLMCGVGFRADLASHRLGSDKLRGIAAALSSWPVLPLAAGLFPVLVDGMTAG</sequence>